<evidence type="ECO:0000313" key="7">
    <source>
        <dbReference type="EMBL" id="GIY89893.1"/>
    </source>
</evidence>
<dbReference type="AlphaFoldDB" id="A0AAV4X5G4"/>
<evidence type="ECO:0000313" key="8">
    <source>
        <dbReference type="Proteomes" id="UP001054945"/>
    </source>
</evidence>
<feature type="transmembrane region" description="Helical" evidence="5">
    <location>
        <begin position="138"/>
        <end position="161"/>
    </location>
</feature>
<feature type="transmembrane region" description="Helical" evidence="5">
    <location>
        <begin position="167"/>
        <end position="188"/>
    </location>
</feature>
<evidence type="ECO:0000256" key="3">
    <source>
        <dbReference type="ARBA" id="ARBA00022989"/>
    </source>
</evidence>
<keyword evidence="8" id="KW-1185">Reference proteome</keyword>
<evidence type="ECO:0000256" key="5">
    <source>
        <dbReference type="SAM" id="Phobius"/>
    </source>
</evidence>
<dbReference type="EMBL" id="BPLR01017268">
    <property type="protein sequence ID" value="GIY89893.1"/>
    <property type="molecule type" value="Genomic_DNA"/>
</dbReference>
<dbReference type="Proteomes" id="UP001054945">
    <property type="component" value="Unassembled WGS sequence"/>
</dbReference>
<comment type="caution">
    <text evidence="7">The sequence shown here is derived from an EMBL/GenBank/DDBJ whole genome shotgun (WGS) entry which is preliminary data.</text>
</comment>
<dbReference type="PROSITE" id="PS50850">
    <property type="entry name" value="MFS"/>
    <property type="match status" value="1"/>
</dbReference>
<sequence>MAIVCCFPDSSHNMVMSFYAPNLDHWCSRPADVNVSVEEWKTIALPPDDQSCSRYIFTNFSHIREERFKNISINRRTTPCTSWEYDDSVYKSTVLSQFNLVCEREWLTSMSKSVFIGGYFLSATLFGYMADKFGRRPIIVLCNVVALFSAIICTFSTSFLMFAICRFFVAAGVTGVDNIAFVLLMEVISPKFRSAYGIGVNIGWITGYLCIPLIAWLLRDWILIQIVITLPCTFLLFSWWLLTESPRWLLANGKIDEAVVILSKIAKRNGSNITDVKLKEQVSKTHKSHEDEKVNINILQLLKSGLWQKTIIVWYLWSVNAFMYYGISYNTNELAGDPFVNFAVYGAVEIPAYIVTPFLIQLKGRKYPLAFSLTVAGISCLMLYPLPKDPWWIRPSDWGLNDFPNHTEDRWIGVAQVNGRIGAALAPFVRELGRASHPIVPQIFFGILAASGGVLALLLPETRNRRVPDTVKEASKISRKSTPKKKTDIYIELTGFKERN</sequence>
<keyword evidence="4 5" id="KW-0472">Membrane</keyword>
<feature type="transmembrane region" description="Helical" evidence="5">
    <location>
        <begin position="367"/>
        <end position="386"/>
    </location>
</feature>
<dbReference type="InterPro" id="IPR005828">
    <property type="entry name" value="MFS_sugar_transport-like"/>
</dbReference>
<feature type="transmembrane region" description="Helical" evidence="5">
    <location>
        <begin position="311"/>
        <end position="327"/>
    </location>
</feature>
<evidence type="ECO:0000256" key="4">
    <source>
        <dbReference type="ARBA" id="ARBA00023136"/>
    </source>
</evidence>
<feature type="transmembrane region" description="Helical" evidence="5">
    <location>
        <begin position="222"/>
        <end position="242"/>
    </location>
</feature>
<feature type="transmembrane region" description="Helical" evidence="5">
    <location>
        <begin position="106"/>
        <end position="126"/>
    </location>
</feature>
<keyword evidence="2 5" id="KW-0812">Transmembrane</keyword>
<evidence type="ECO:0000259" key="6">
    <source>
        <dbReference type="PROSITE" id="PS50850"/>
    </source>
</evidence>
<keyword evidence="3 5" id="KW-1133">Transmembrane helix</keyword>
<feature type="transmembrane region" description="Helical" evidence="5">
    <location>
        <begin position="439"/>
        <end position="459"/>
    </location>
</feature>
<organism evidence="7 8">
    <name type="scientific">Caerostris extrusa</name>
    <name type="common">Bark spider</name>
    <name type="synonym">Caerostris bankana</name>
    <dbReference type="NCBI Taxonomy" id="172846"/>
    <lineage>
        <taxon>Eukaryota</taxon>
        <taxon>Metazoa</taxon>
        <taxon>Ecdysozoa</taxon>
        <taxon>Arthropoda</taxon>
        <taxon>Chelicerata</taxon>
        <taxon>Arachnida</taxon>
        <taxon>Araneae</taxon>
        <taxon>Araneomorphae</taxon>
        <taxon>Entelegynae</taxon>
        <taxon>Araneoidea</taxon>
        <taxon>Araneidae</taxon>
        <taxon>Caerostris</taxon>
    </lineage>
</organism>
<dbReference type="GO" id="GO:0022857">
    <property type="term" value="F:transmembrane transporter activity"/>
    <property type="evidence" value="ECO:0007669"/>
    <property type="project" value="InterPro"/>
</dbReference>
<protein>
    <submittedName>
        <fullName evidence="7">Organic cation transporter protein</fullName>
    </submittedName>
</protein>
<proteinExistence type="predicted"/>
<dbReference type="InterPro" id="IPR036259">
    <property type="entry name" value="MFS_trans_sf"/>
</dbReference>
<evidence type="ECO:0000256" key="1">
    <source>
        <dbReference type="ARBA" id="ARBA00004141"/>
    </source>
</evidence>
<accession>A0AAV4X5G4</accession>
<dbReference type="GO" id="GO:0016020">
    <property type="term" value="C:membrane"/>
    <property type="evidence" value="ECO:0007669"/>
    <property type="project" value="UniProtKB-SubCell"/>
</dbReference>
<feature type="transmembrane region" description="Helical" evidence="5">
    <location>
        <begin position="339"/>
        <end position="360"/>
    </location>
</feature>
<feature type="domain" description="Major facilitator superfamily (MFS) profile" evidence="6">
    <location>
        <begin position="1"/>
        <end position="500"/>
    </location>
</feature>
<dbReference type="InterPro" id="IPR020846">
    <property type="entry name" value="MFS_dom"/>
</dbReference>
<dbReference type="PANTHER" id="PTHR24064">
    <property type="entry name" value="SOLUTE CARRIER FAMILY 22 MEMBER"/>
    <property type="match status" value="1"/>
</dbReference>
<dbReference type="Pfam" id="PF00083">
    <property type="entry name" value="Sugar_tr"/>
    <property type="match status" value="1"/>
</dbReference>
<evidence type="ECO:0000256" key="2">
    <source>
        <dbReference type="ARBA" id="ARBA00022692"/>
    </source>
</evidence>
<dbReference type="SUPFAM" id="SSF103473">
    <property type="entry name" value="MFS general substrate transporter"/>
    <property type="match status" value="1"/>
</dbReference>
<gene>
    <name evidence="7" type="primary">Orct</name>
    <name evidence="7" type="ORF">CEXT_471791</name>
</gene>
<comment type="subcellular location">
    <subcellularLocation>
        <location evidence="1">Membrane</location>
        <topology evidence="1">Multi-pass membrane protein</topology>
    </subcellularLocation>
</comment>
<dbReference type="Gene3D" id="1.20.1250.20">
    <property type="entry name" value="MFS general substrate transporter like domains"/>
    <property type="match status" value="1"/>
</dbReference>
<feature type="transmembrane region" description="Helical" evidence="5">
    <location>
        <begin position="195"/>
        <end position="216"/>
    </location>
</feature>
<reference evidence="7 8" key="1">
    <citation type="submission" date="2021-06" db="EMBL/GenBank/DDBJ databases">
        <title>Caerostris extrusa draft genome.</title>
        <authorList>
            <person name="Kono N."/>
            <person name="Arakawa K."/>
        </authorList>
    </citation>
    <scope>NUCLEOTIDE SEQUENCE [LARGE SCALE GENOMIC DNA]</scope>
</reference>
<name>A0AAV4X5G4_CAEEX</name>